<keyword evidence="2" id="KW-1185">Reference proteome</keyword>
<evidence type="ECO:0000313" key="1">
    <source>
        <dbReference type="EMBL" id="KAJ6698666.1"/>
    </source>
</evidence>
<comment type="caution">
    <text evidence="1">The sequence shown here is derived from an EMBL/GenBank/DDBJ whole genome shotgun (WGS) entry which is preliminary data.</text>
</comment>
<organism evidence="1 2">
    <name type="scientific">Salix purpurea</name>
    <name type="common">Purple osier willow</name>
    <dbReference type="NCBI Taxonomy" id="77065"/>
    <lineage>
        <taxon>Eukaryota</taxon>
        <taxon>Viridiplantae</taxon>
        <taxon>Streptophyta</taxon>
        <taxon>Embryophyta</taxon>
        <taxon>Tracheophyta</taxon>
        <taxon>Spermatophyta</taxon>
        <taxon>Magnoliopsida</taxon>
        <taxon>eudicotyledons</taxon>
        <taxon>Gunneridae</taxon>
        <taxon>Pentapetalae</taxon>
        <taxon>rosids</taxon>
        <taxon>fabids</taxon>
        <taxon>Malpighiales</taxon>
        <taxon>Salicaceae</taxon>
        <taxon>Saliceae</taxon>
        <taxon>Salix</taxon>
    </lineage>
</organism>
<dbReference type="Proteomes" id="UP001151532">
    <property type="component" value="Chromosome 6"/>
</dbReference>
<proteinExistence type="predicted"/>
<protein>
    <submittedName>
        <fullName evidence="1">Uncharacterized protein</fullName>
    </submittedName>
</protein>
<accession>A0A9Q0Q2C9</accession>
<name>A0A9Q0Q2C9_SALPP</name>
<reference evidence="1" key="1">
    <citation type="submission" date="2022-11" db="EMBL/GenBank/DDBJ databases">
        <authorList>
            <person name="Hyden B.L."/>
            <person name="Feng K."/>
            <person name="Yates T."/>
            <person name="Jawdy S."/>
            <person name="Smart L.B."/>
            <person name="Muchero W."/>
        </authorList>
    </citation>
    <scope>NUCLEOTIDE SEQUENCE</scope>
    <source>
        <tissue evidence="1">Shoot tip</tissue>
    </source>
</reference>
<evidence type="ECO:0000313" key="2">
    <source>
        <dbReference type="Proteomes" id="UP001151532"/>
    </source>
</evidence>
<dbReference type="AlphaFoldDB" id="A0A9Q0Q2C9"/>
<sequence>MESILSLKRVELQMLAEGRRLCRKETAMEDLVRSRIRLSCLGKERERVPLSKDFAAL</sequence>
<feature type="non-terminal residue" evidence="1">
    <location>
        <position position="57"/>
    </location>
</feature>
<dbReference type="EMBL" id="JAPFFK010000017">
    <property type="protein sequence ID" value="KAJ6698666.1"/>
    <property type="molecule type" value="Genomic_DNA"/>
</dbReference>
<gene>
    <name evidence="1" type="ORF">OIU79_012044</name>
</gene>
<reference evidence="1" key="2">
    <citation type="journal article" date="2023" name="Int. J. Mol. Sci.">
        <title>De Novo Assembly and Annotation of 11 Diverse Shrub Willow (Salix) Genomes Reveals Novel Gene Organization in Sex-Linked Regions.</title>
        <authorList>
            <person name="Hyden B."/>
            <person name="Feng K."/>
            <person name="Yates T.B."/>
            <person name="Jawdy S."/>
            <person name="Cereghino C."/>
            <person name="Smart L.B."/>
            <person name="Muchero W."/>
        </authorList>
    </citation>
    <scope>NUCLEOTIDE SEQUENCE</scope>
    <source>
        <tissue evidence="1">Shoot tip</tissue>
    </source>
</reference>